<gene>
    <name evidence="1" type="ORF">JZY06_10245</name>
</gene>
<dbReference type="RefSeq" id="WP_207279436.1">
    <property type="nucleotide sequence ID" value="NZ_JAFLEQ010000016.1"/>
</dbReference>
<reference evidence="1" key="1">
    <citation type="submission" date="2021-03" db="EMBL/GenBank/DDBJ databases">
        <authorList>
            <person name="Sun Q."/>
        </authorList>
    </citation>
    <scope>NUCLEOTIDE SEQUENCE</scope>
    <source>
        <strain evidence="1">CCM 8862</strain>
    </source>
</reference>
<keyword evidence="2" id="KW-1185">Reference proteome</keyword>
<sequence>MVREFLGDFPLPDYTSAAPHRHDDCEWKLRKPVEKLARAAWARNSVRNTINSRPKRSANCDPGSAEGCAPVEMRLALAEKRLQMVDLLHQLEYLRRQ</sequence>
<proteinExistence type="predicted"/>
<accession>A0A939E3Y8</accession>
<dbReference type="AlphaFoldDB" id="A0A939E3Y8"/>
<name>A0A939E3Y8_9CORY</name>
<evidence type="ECO:0000313" key="2">
    <source>
        <dbReference type="Proteomes" id="UP000664332"/>
    </source>
</evidence>
<dbReference type="EMBL" id="JAFLEQ010000016">
    <property type="protein sequence ID" value="MBN9644987.1"/>
    <property type="molecule type" value="Genomic_DNA"/>
</dbReference>
<evidence type="ECO:0000313" key="1">
    <source>
        <dbReference type="EMBL" id="MBN9644987.1"/>
    </source>
</evidence>
<comment type="caution">
    <text evidence="1">The sequence shown here is derived from an EMBL/GenBank/DDBJ whole genome shotgun (WGS) entry which is preliminary data.</text>
</comment>
<dbReference type="Proteomes" id="UP000664332">
    <property type="component" value="Unassembled WGS sequence"/>
</dbReference>
<protein>
    <submittedName>
        <fullName evidence="1">Uncharacterized protein</fullName>
    </submittedName>
</protein>
<organism evidence="1 2">
    <name type="scientific">Corynebacterium mendelii</name>
    <dbReference type="NCBI Taxonomy" id="2765362"/>
    <lineage>
        <taxon>Bacteria</taxon>
        <taxon>Bacillati</taxon>
        <taxon>Actinomycetota</taxon>
        <taxon>Actinomycetes</taxon>
        <taxon>Mycobacteriales</taxon>
        <taxon>Corynebacteriaceae</taxon>
        <taxon>Corynebacterium</taxon>
    </lineage>
</organism>